<evidence type="ECO:0000256" key="3">
    <source>
        <dbReference type="SAM" id="MobiDB-lite"/>
    </source>
</evidence>
<dbReference type="OrthoDB" id="177316at2"/>
<dbReference type="GO" id="GO:0008643">
    <property type="term" value="P:carbohydrate transport"/>
    <property type="evidence" value="ECO:0007669"/>
    <property type="project" value="InterPro"/>
</dbReference>
<reference evidence="4 5" key="1">
    <citation type="submission" date="2009-01" db="EMBL/GenBank/DDBJ databases">
        <title>Complete sequence of chromosome of Methylobacterium nodulans ORS 2060.</title>
        <authorList>
            <consortium name="US DOE Joint Genome Institute"/>
            <person name="Lucas S."/>
            <person name="Copeland A."/>
            <person name="Lapidus A."/>
            <person name="Glavina del Rio T."/>
            <person name="Dalin E."/>
            <person name="Tice H."/>
            <person name="Bruce D."/>
            <person name="Goodwin L."/>
            <person name="Pitluck S."/>
            <person name="Sims D."/>
            <person name="Brettin T."/>
            <person name="Detter J.C."/>
            <person name="Han C."/>
            <person name="Larimer F."/>
            <person name="Land M."/>
            <person name="Hauser L."/>
            <person name="Kyrpides N."/>
            <person name="Ivanova N."/>
            <person name="Marx C.J."/>
            <person name="Richardson P."/>
        </authorList>
    </citation>
    <scope>NUCLEOTIDE SEQUENCE [LARGE SCALE GENOMIC DNA]</scope>
    <source>
        <strain evidence="5">LMG 21967 / CNCM I-2342 / ORS 2060</strain>
    </source>
</reference>
<dbReference type="RefSeq" id="WP_015931236.1">
    <property type="nucleotide sequence ID" value="NC_011894.1"/>
</dbReference>
<dbReference type="PANTHER" id="PTHR37944">
    <property type="entry name" value="PORIN B"/>
    <property type="match status" value="1"/>
</dbReference>
<evidence type="ECO:0000256" key="2">
    <source>
        <dbReference type="RuleBase" id="RU363072"/>
    </source>
</evidence>
<sequence length="502" mass="53992">MRRPAWLPVLILTLAFDHGIAYGQGATSVAAPAMALSPQPPEGAGGDPQTAVAQPETSSKPSANVTTSIQGLLGPYADPGGIRSFLAKRGIEYSLTYVGEVLGNLSGGIRRGAIYEGRLDLQVDADLEQLAGWKGATFHTNFYQIHGTGLSRYYIGNLDVISGIEALPSSRLYELWIEQKLFDDQLGIKIGQIAADTEFIVSQTATLFVNSTYGFPDITGVNLPSGGPAYPLATPAVRAKYTPNKNFSLQVGLFNGDPAGPFKPGLDPDPQRRNRTGTNFRVSDPPLLIAEAAYAYNLDSEHRGRLVIDEPGTITLGGWYHFGHFGSPRFDQTGRSLADPSTTGIARRFRGNGGIYGIIDQTLFREPDKKDEGASAFIRVSGSPGDRNVVDFYVDTGIAYKGLLPGRSDDTVGISLAYSRISQSIRGLDLDTILATGAPRPVRNFEAQLEVTYQALIAPGITVQPDFQYVFHPGGNAVNPRSPTGQRIKNAAILGLRSTIRY</sequence>
<feature type="signal peptide" evidence="2">
    <location>
        <begin position="1"/>
        <end position="23"/>
    </location>
</feature>
<dbReference type="HOGENOM" id="CLU_029684_3_1_5"/>
<dbReference type="KEGG" id="mno:Mnod_4737"/>
<protein>
    <submittedName>
        <fullName evidence="4">Carbohydrate-selective porin OprB</fullName>
    </submittedName>
</protein>
<feature type="chain" id="PRO_5007230683" evidence="2">
    <location>
        <begin position="24"/>
        <end position="502"/>
    </location>
</feature>
<dbReference type="STRING" id="460265.Mnod_4737"/>
<dbReference type="GO" id="GO:0016020">
    <property type="term" value="C:membrane"/>
    <property type="evidence" value="ECO:0007669"/>
    <property type="project" value="InterPro"/>
</dbReference>
<feature type="region of interest" description="Disordered" evidence="3">
    <location>
        <begin position="34"/>
        <end position="64"/>
    </location>
</feature>
<dbReference type="Proteomes" id="UP000008207">
    <property type="component" value="Chromosome"/>
</dbReference>
<dbReference type="InterPro" id="IPR038673">
    <property type="entry name" value="OprB_sf"/>
</dbReference>
<dbReference type="EMBL" id="CP001349">
    <property type="protein sequence ID" value="ACL59602.1"/>
    <property type="molecule type" value="Genomic_DNA"/>
</dbReference>
<name>B8IFP2_METNO</name>
<dbReference type="AlphaFoldDB" id="B8IFP2"/>
<dbReference type="eggNOG" id="COG3659">
    <property type="taxonomic scope" value="Bacteria"/>
</dbReference>
<dbReference type="Gene3D" id="2.40.160.180">
    <property type="entry name" value="Carbohydrate-selective porin OprB"/>
    <property type="match status" value="1"/>
</dbReference>
<comment type="similarity">
    <text evidence="1 2">Belongs to the OprB family.</text>
</comment>
<evidence type="ECO:0000313" key="4">
    <source>
        <dbReference type="EMBL" id="ACL59602.1"/>
    </source>
</evidence>
<proteinExistence type="inferred from homology"/>
<dbReference type="InterPro" id="IPR007049">
    <property type="entry name" value="Carb-sel_porin_OprB"/>
</dbReference>
<organism evidence="4 5">
    <name type="scientific">Methylobacterium nodulans (strain LMG 21967 / CNCM I-2342 / ORS 2060)</name>
    <dbReference type="NCBI Taxonomy" id="460265"/>
    <lineage>
        <taxon>Bacteria</taxon>
        <taxon>Pseudomonadati</taxon>
        <taxon>Pseudomonadota</taxon>
        <taxon>Alphaproteobacteria</taxon>
        <taxon>Hyphomicrobiales</taxon>
        <taxon>Methylobacteriaceae</taxon>
        <taxon>Methylobacterium</taxon>
    </lineage>
</organism>
<feature type="compositionally biased region" description="Polar residues" evidence="3">
    <location>
        <begin position="51"/>
        <end position="64"/>
    </location>
</feature>
<keyword evidence="2" id="KW-0732">Signal</keyword>
<dbReference type="Pfam" id="PF04966">
    <property type="entry name" value="OprB"/>
    <property type="match status" value="1"/>
</dbReference>
<accession>B8IFP2</accession>
<evidence type="ECO:0000256" key="1">
    <source>
        <dbReference type="ARBA" id="ARBA00008769"/>
    </source>
</evidence>
<dbReference type="PANTHER" id="PTHR37944:SF1">
    <property type="entry name" value="PORIN B"/>
    <property type="match status" value="1"/>
</dbReference>
<dbReference type="GO" id="GO:0015288">
    <property type="term" value="F:porin activity"/>
    <property type="evidence" value="ECO:0007669"/>
    <property type="project" value="InterPro"/>
</dbReference>
<keyword evidence="5" id="KW-1185">Reference proteome</keyword>
<dbReference type="InterPro" id="IPR052932">
    <property type="entry name" value="OprB_Porin"/>
</dbReference>
<gene>
    <name evidence="4" type="ordered locus">Mnod_4737</name>
</gene>
<evidence type="ECO:0000313" key="5">
    <source>
        <dbReference type="Proteomes" id="UP000008207"/>
    </source>
</evidence>